<evidence type="ECO:0000313" key="2">
    <source>
        <dbReference type="Proteomes" id="UP001218218"/>
    </source>
</evidence>
<comment type="caution">
    <text evidence="1">The sequence shown here is derived from an EMBL/GenBank/DDBJ whole genome shotgun (WGS) entry which is preliminary data.</text>
</comment>
<name>A0AAD7A278_9AGAR</name>
<keyword evidence="2" id="KW-1185">Reference proteome</keyword>
<dbReference type="Proteomes" id="UP001218218">
    <property type="component" value="Unassembled WGS sequence"/>
</dbReference>
<sequence length="179" mass="19995">MAIALTFVDKKLLDTTVVGPDGGVRYTTTTTSGFRGRKITTISAASGLTGYINWREHVFVINGVQREWDSLKSRSGGIFSSEREWSWGNRPFHLKYHDSHKELLATPTTGNPADTVRFTTYHSHLLHDSERAAIYFPHQMVDEIERMFLLMAILQTEMHRQDVKAAASRNASLAGAAAA</sequence>
<organism evidence="1 2">
    <name type="scientific">Mycena albidolilacea</name>
    <dbReference type="NCBI Taxonomy" id="1033008"/>
    <lineage>
        <taxon>Eukaryota</taxon>
        <taxon>Fungi</taxon>
        <taxon>Dikarya</taxon>
        <taxon>Basidiomycota</taxon>
        <taxon>Agaricomycotina</taxon>
        <taxon>Agaricomycetes</taxon>
        <taxon>Agaricomycetidae</taxon>
        <taxon>Agaricales</taxon>
        <taxon>Marasmiineae</taxon>
        <taxon>Mycenaceae</taxon>
        <taxon>Mycena</taxon>
    </lineage>
</organism>
<protein>
    <submittedName>
        <fullName evidence="1">Uncharacterized protein</fullName>
    </submittedName>
</protein>
<dbReference type="AlphaFoldDB" id="A0AAD7A278"/>
<dbReference type="EMBL" id="JARIHO010000018">
    <property type="protein sequence ID" value="KAJ7348056.1"/>
    <property type="molecule type" value="Genomic_DNA"/>
</dbReference>
<evidence type="ECO:0000313" key="1">
    <source>
        <dbReference type="EMBL" id="KAJ7348056.1"/>
    </source>
</evidence>
<accession>A0AAD7A278</accession>
<reference evidence="1" key="1">
    <citation type="submission" date="2023-03" db="EMBL/GenBank/DDBJ databases">
        <title>Massive genome expansion in bonnet fungi (Mycena s.s.) driven by repeated elements and novel gene families across ecological guilds.</title>
        <authorList>
            <consortium name="Lawrence Berkeley National Laboratory"/>
            <person name="Harder C.B."/>
            <person name="Miyauchi S."/>
            <person name="Viragh M."/>
            <person name="Kuo A."/>
            <person name="Thoen E."/>
            <person name="Andreopoulos B."/>
            <person name="Lu D."/>
            <person name="Skrede I."/>
            <person name="Drula E."/>
            <person name="Henrissat B."/>
            <person name="Morin E."/>
            <person name="Kohler A."/>
            <person name="Barry K."/>
            <person name="LaButti K."/>
            <person name="Morin E."/>
            <person name="Salamov A."/>
            <person name="Lipzen A."/>
            <person name="Mereny Z."/>
            <person name="Hegedus B."/>
            <person name="Baldrian P."/>
            <person name="Stursova M."/>
            <person name="Weitz H."/>
            <person name="Taylor A."/>
            <person name="Grigoriev I.V."/>
            <person name="Nagy L.G."/>
            <person name="Martin F."/>
            <person name="Kauserud H."/>
        </authorList>
    </citation>
    <scope>NUCLEOTIDE SEQUENCE</scope>
    <source>
        <strain evidence="1">CBHHK002</strain>
    </source>
</reference>
<gene>
    <name evidence="1" type="ORF">DFH08DRAFT_960413</name>
</gene>
<proteinExistence type="predicted"/>